<accession>A0AAE3ET59</accession>
<dbReference type="PROSITE" id="PS51704">
    <property type="entry name" value="GP_PDE"/>
    <property type="match status" value="1"/>
</dbReference>
<protein>
    <submittedName>
        <fullName evidence="2">Glycerophosphodiester phosphodiesterase</fullName>
    </submittedName>
</protein>
<sequence>MQNFTIIGHRGAMGHETENTVASIRKALELGVDMIEVDVFKIKSGEIVVFHDETVDRLTDGQGNIENYYWTDLQKLTLGGNHRIPLLTEILEVMNHKVPINIELKGAGTARSVNTIIQNYIEKEGWELDDFLISSFDWNELKLMHQLNNGIKIGVLTEDNPLEAIPLARELKAVSINPNFGKLTPESLKTIRTSGFKVYAWTVNQKTDIDNMKELGVDGIFTNYPERAK</sequence>
<dbReference type="Proteomes" id="UP001200642">
    <property type="component" value="Unassembled WGS sequence"/>
</dbReference>
<proteinExistence type="predicted"/>
<dbReference type="AlphaFoldDB" id="A0AAE3ET59"/>
<dbReference type="InterPro" id="IPR017946">
    <property type="entry name" value="PLC-like_Pdiesterase_TIM-brl"/>
</dbReference>
<dbReference type="RefSeq" id="WP_317901798.1">
    <property type="nucleotide sequence ID" value="NZ_JAIRBC010000009.1"/>
</dbReference>
<feature type="domain" description="GP-PDE" evidence="1">
    <location>
        <begin position="4"/>
        <end position="229"/>
    </location>
</feature>
<dbReference type="InterPro" id="IPR030395">
    <property type="entry name" value="GP_PDE_dom"/>
</dbReference>
<gene>
    <name evidence="2" type="ORF">K8352_07845</name>
</gene>
<dbReference type="PANTHER" id="PTHR46211:SF1">
    <property type="entry name" value="GLYCEROPHOSPHODIESTER PHOSPHODIESTERASE, CYTOPLASMIC"/>
    <property type="match status" value="1"/>
</dbReference>
<evidence type="ECO:0000313" key="3">
    <source>
        <dbReference type="Proteomes" id="UP001200642"/>
    </source>
</evidence>
<evidence type="ECO:0000259" key="1">
    <source>
        <dbReference type="PROSITE" id="PS51704"/>
    </source>
</evidence>
<dbReference type="PANTHER" id="PTHR46211">
    <property type="entry name" value="GLYCEROPHOSPHORYL DIESTER PHOSPHODIESTERASE"/>
    <property type="match status" value="1"/>
</dbReference>
<reference evidence="2" key="1">
    <citation type="submission" date="2023-02" db="EMBL/GenBank/DDBJ databases">
        <title>Genome of Flavobacteriaceae gen. nov. sp. strain F89.</title>
        <authorList>
            <person name="Wang Y."/>
        </authorList>
    </citation>
    <scope>NUCLEOTIDE SEQUENCE</scope>
    <source>
        <strain evidence="2">F89</strain>
    </source>
</reference>
<keyword evidence="3" id="KW-1185">Reference proteome</keyword>
<comment type="caution">
    <text evidence="2">The sequence shown here is derived from an EMBL/GenBank/DDBJ whole genome shotgun (WGS) entry which is preliminary data.</text>
</comment>
<dbReference type="SUPFAM" id="SSF51695">
    <property type="entry name" value="PLC-like phosphodiesterases"/>
    <property type="match status" value="1"/>
</dbReference>
<evidence type="ECO:0000313" key="2">
    <source>
        <dbReference type="EMBL" id="MCG2460655.1"/>
    </source>
</evidence>
<dbReference type="Gene3D" id="3.20.20.190">
    <property type="entry name" value="Phosphatidylinositol (PI) phosphodiesterase"/>
    <property type="match status" value="1"/>
</dbReference>
<name>A0AAE3ET59_9FLAO</name>
<dbReference type="PROSITE" id="PS50007">
    <property type="entry name" value="PIPLC_X_DOMAIN"/>
    <property type="match status" value="1"/>
</dbReference>
<dbReference type="EMBL" id="JAIRBC010000009">
    <property type="protein sequence ID" value="MCG2460655.1"/>
    <property type="molecule type" value="Genomic_DNA"/>
</dbReference>
<dbReference type="Pfam" id="PF03009">
    <property type="entry name" value="GDPD"/>
    <property type="match status" value="1"/>
</dbReference>
<dbReference type="GO" id="GO:0008081">
    <property type="term" value="F:phosphoric diester hydrolase activity"/>
    <property type="evidence" value="ECO:0007669"/>
    <property type="project" value="InterPro"/>
</dbReference>
<organism evidence="2 3">
    <name type="scientific">Cerina litoralis</name>
    <dbReference type="NCBI Taxonomy" id="2874477"/>
    <lineage>
        <taxon>Bacteria</taxon>
        <taxon>Pseudomonadati</taxon>
        <taxon>Bacteroidota</taxon>
        <taxon>Flavobacteriia</taxon>
        <taxon>Flavobacteriales</taxon>
        <taxon>Flavobacteriaceae</taxon>
        <taxon>Cerina</taxon>
    </lineage>
</organism>
<dbReference type="GO" id="GO:0006629">
    <property type="term" value="P:lipid metabolic process"/>
    <property type="evidence" value="ECO:0007669"/>
    <property type="project" value="InterPro"/>
</dbReference>